<evidence type="ECO:0000313" key="3">
    <source>
        <dbReference type="Proteomes" id="UP000576550"/>
    </source>
</evidence>
<keyword evidence="1" id="KW-1133">Transmembrane helix</keyword>
<organism evidence="2 3">
    <name type="scientific">Candidatus Dojkabacteria bacterium</name>
    <dbReference type="NCBI Taxonomy" id="2099670"/>
    <lineage>
        <taxon>Bacteria</taxon>
        <taxon>Candidatus Dojkabacteria</taxon>
    </lineage>
</organism>
<keyword evidence="1" id="KW-0812">Transmembrane</keyword>
<keyword evidence="1" id="KW-0472">Membrane</keyword>
<comment type="caution">
    <text evidence="2">The sequence shown here is derived from an EMBL/GenBank/DDBJ whole genome shotgun (WGS) entry which is preliminary data.</text>
</comment>
<sequence>MEENKKITKVVISKEDELTDIITSIIESKNERIVLTFAEDSDLLISPINLKVILETADEQEKYLIAQIIKNPTGVRNANLAGITVIETTALPTEDIWEREIEKRAERLTKEKPIKVEKKESTSKDDGEQGKGLIMIDEDIPEVVDEDMPVDKPDLSTKDFSTIHKEQDKTEKRERGITLKQEGKKEWWQRNKKFFIVGGVGLSLIAFLILFIYYKTAPFVRIRIYLESKEANVEKVLTGDENIKEIDFEADKIPIKTETVEKERSSNIRATGKAYKGEKAKGTVSIYYIDTENCSEPVTLPAGHTLTSDAGKIFKTEASVTLACSDEDRVKSVSVVASDIGEEYNLNGTSFSVQNYAPTAIKGISSQPFTGGAKEEYTVLTAGDVNTAVEELKKISFDEGEQELKDKSGGSWQIIEDSIKSEFEKDSIKTSVKVGEEATDVTLDIKIKSTATFYMKDGFEKKIAELLTKEAEAKNLFETEGDLTLTLSEDVETEVSVVESSPASTKIKLVAKGTVQPKVEKDSIVNALKGKKWEDGLKVLEGFVFSEKETEVVFEPKNFPKKLKYFPTRQGGISVEFTKVH</sequence>
<protein>
    <recommendedName>
        <fullName evidence="4">Baseplate protein J-like domain-containing protein</fullName>
    </recommendedName>
</protein>
<accession>A0A832QFM2</accession>
<dbReference type="Proteomes" id="UP000576550">
    <property type="component" value="Unassembled WGS sequence"/>
</dbReference>
<gene>
    <name evidence="2" type="ORF">GX533_02970</name>
</gene>
<dbReference type="AlphaFoldDB" id="A0A832QFM2"/>
<reference evidence="2 3" key="1">
    <citation type="journal article" date="2020" name="Biotechnol. Biofuels">
        <title>New insights from the biogas microbiome by comprehensive genome-resolved metagenomics of nearly 1600 species originating from multiple anaerobic digesters.</title>
        <authorList>
            <person name="Campanaro S."/>
            <person name="Treu L."/>
            <person name="Rodriguez-R L.M."/>
            <person name="Kovalovszki A."/>
            <person name="Ziels R.M."/>
            <person name="Maus I."/>
            <person name="Zhu X."/>
            <person name="Kougias P.G."/>
            <person name="Basile A."/>
            <person name="Luo G."/>
            <person name="Schluter A."/>
            <person name="Konstantinidis K.T."/>
            <person name="Angelidaki I."/>
        </authorList>
    </citation>
    <scope>NUCLEOTIDE SEQUENCE [LARGE SCALE GENOMIC DNA]</scope>
    <source>
        <strain evidence="2">AS05jafATM_89</strain>
    </source>
</reference>
<dbReference type="EMBL" id="DUTP01000005">
    <property type="protein sequence ID" value="HHX99607.1"/>
    <property type="molecule type" value="Genomic_DNA"/>
</dbReference>
<evidence type="ECO:0000313" key="2">
    <source>
        <dbReference type="EMBL" id="HHX99607.1"/>
    </source>
</evidence>
<evidence type="ECO:0008006" key="4">
    <source>
        <dbReference type="Google" id="ProtNLM"/>
    </source>
</evidence>
<evidence type="ECO:0000256" key="1">
    <source>
        <dbReference type="SAM" id="Phobius"/>
    </source>
</evidence>
<proteinExistence type="predicted"/>
<name>A0A832QFM2_9BACT</name>
<feature type="transmembrane region" description="Helical" evidence="1">
    <location>
        <begin position="194"/>
        <end position="214"/>
    </location>
</feature>